<name>A0A8X6MBD6_9ARAC</name>
<protein>
    <submittedName>
        <fullName evidence="2">Uncharacterized protein</fullName>
    </submittedName>
</protein>
<dbReference type="Proteomes" id="UP000886998">
    <property type="component" value="Unassembled WGS sequence"/>
</dbReference>
<dbReference type="EMBL" id="BMAV01025084">
    <property type="protein sequence ID" value="GFS38321.1"/>
    <property type="molecule type" value="Genomic_DNA"/>
</dbReference>
<dbReference type="AlphaFoldDB" id="A0A8X6MBD6"/>
<reference evidence="2" key="1">
    <citation type="submission" date="2020-08" db="EMBL/GenBank/DDBJ databases">
        <title>Multicomponent nature underlies the extraordinary mechanical properties of spider dragline silk.</title>
        <authorList>
            <person name="Kono N."/>
            <person name="Nakamura H."/>
            <person name="Mori M."/>
            <person name="Yoshida Y."/>
            <person name="Ohtoshi R."/>
            <person name="Malay A.D."/>
            <person name="Moran D.A.P."/>
            <person name="Tomita M."/>
            <person name="Numata K."/>
            <person name="Arakawa K."/>
        </authorList>
    </citation>
    <scope>NUCLEOTIDE SEQUENCE</scope>
</reference>
<dbReference type="OrthoDB" id="10340766at2759"/>
<organism evidence="2 3">
    <name type="scientific">Trichonephila inaurata madagascariensis</name>
    <dbReference type="NCBI Taxonomy" id="2747483"/>
    <lineage>
        <taxon>Eukaryota</taxon>
        <taxon>Metazoa</taxon>
        <taxon>Ecdysozoa</taxon>
        <taxon>Arthropoda</taxon>
        <taxon>Chelicerata</taxon>
        <taxon>Arachnida</taxon>
        <taxon>Araneae</taxon>
        <taxon>Araneomorphae</taxon>
        <taxon>Entelegynae</taxon>
        <taxon>Araneoidea</taxon>
        <taxon>Nephilidae</taxon>
        <taxon>Trichonephila</taxon>
        <taxon>Trichonephila inaurata</taxon>
    </lineage>
</organism>
<comment type="caution">
    <text evidence="2">The sequence shown here is derived from an EMBL/GenBank/DDBJ whole genome shotgun (WGS) entry which is preliminary data.</text>
</comment>
<evidence type="ECO:0000256" key="1">
    <source>
        <dbReference type="SAM" id="MobiDB-lite"/>
    </source>
</evidence>
<keyword evidence="3" id="KW-1185">Reference proteome</keyword>
<gene>
    <name evidence="2" type="ORF">TNIN_277431</name>
</gene>
<proteinExistence type="predicted"/>
<sequence>MIVVFTFHQSPLVPLDDDPEYPNIPLQIDSSFPPSPRQPKSTHLPAFTHPQDSLSPAHGMAPNNQRTHSRRAHAVNPLNLLKHCFGIVNKRTKLIDLDSEEDINIYIKKLGK</sequence>
<evidence type="ECO:0000313" key="3">
    <source>
        <dbReference type="Proteomes" id="UP000886998"/>
    </source>
</evidence>
<evidence type="ECO:0000313" key="2">
    <source>
        <dbReference type="EMBL" id="GFS38321.1"/>
    </source>
</evidence>
<feature type="region of interest" description="Disordered" evidence="1">
    <location>
        <begin position="26"/>
        <end position="69"/>
    </location>
</feature>
<accession>A0A8X6MBD6</accession>